<gene>
    <name evidence="1" type="ORF">F4693_001267</name>
</gene>
<evidence type="ECO:0000313" key="2">
    <source>
        <dbReference type="Proteomes" id="UP000522313"/>
    </source>
</evidence>
<dbReference type="Proteomes" id="UP000522313">
    <property type="component" value="Unassembled WGS sequence"/>
</dbReference>
<name>A0A7X0MM52_9SPHN</name>
<proteinExistence type="predicted"/>
<dbReference type="Pfam" id="PF02585">
    <property type="entry name" value="PIG-L"/>
    <property type="match status" value="1"/>
</dbReference>
<dbReference type="PANTHER" id="PTHR12993">
    <property type="entry name" value="N-ACETYLGLUCOSAMINYL-PHOSPHATIDYLINOSITOL DE-N-ACETYLASE-RELATED"/>
    <property type="match status" value="1"/>
</dbReference>
<protein>
    <submittedName>
        <fullName evidence="1">LmbE family N-acetylglucosaminyl deacetylase</fullName>
    </submittedName>
</protein>
<dbReference type="Gene3D" id="3.40.50.10320">
    <property type="entry name" value="LmbE-like"/>
    <property type="match status" value="1"/>
</dbReference>
<dbReference type="PANTHER" id="PTHR12993:SF29">
    <property type="entry name" value="BLR3841 PROTEIN"/>
    <property type="match status" value="1"/>
</dbReference>
<dbReference type="EMBL" id="JACHBT010000005">
    <property type="protein sequence ID" value="MBB6504302.1"/>
    <property type="molecule type" value="Genomic_DNA"/>
</dbReference>
<organism evidence="1 2">
    <name type="scientific">Sphingomonas endophytica</name>
    <dbReference type="NCBI Taxonomy" id="869719"/>
    <lineage>
        <taxon>Bacteria</taxon>
        <taxon>Pseudomonadati</taxon>
        <taxon>Pseudomonadota</taxon>
        <taxon>Alphaproteobacteria</taxon>
        <taxon>Sphingomonadales</taxon>
        <taxon>Sphingomonadaceae</taxon>
        <taxon>Sphingomonas</taxon>
    </lineage>
</organism>
<reference evidence="1 2" key="2">
    <citation type="submission" date="2020-08" db="EMBL/GenBank/DDBJ databases">
        <authorList>
            <person name="Partida-Martinez L."/>
            <person name="Huntemann M."/>
            <person name="Clum A."/>
            <person name="Wang J."/>
            <person name="Palaniappan K."/>
            <person name="Ritter S."/>
            <person name="Chen I.-M."/>
            <person name="Stamatis D."/>
            <person name="Reddy T."/>
            <person name="O'Malley R."/>
            <person name="Daum C."/>
            <person name="Shapiro N."/>
            <person name="Ivanova N."/>
            <person name="Kyrpides N."/>
            <person name="Woyke T."/>
        </authorList>
    </citation>
    <scope>NUCLEOTIDE SEQUENCE [LARGE SCALE GENOMIC DNA]</scope>
    <source>
        <strain evidence="1 2">AS3.13</strain>
    </source>
</reference>
<dbReference type="GO" id="GO:0016811">
    <property type="term" value="F:hydrolase activity, acting on carbon-nitrogen (but not peptide) bonds, in linear amides"/>
    <property type="evidence" value="ECO:0007669"/>
    <property type="project" value="TreeGrafter"/>
</dbReference>
<accession>A0A7X0MM52</accession>
<reference evidence="1 2" key="1">
    <citation type="submission" date="2020-08" db="EMBL/GenBank/DDBJ databases">
        <title>The Agave Microbiome: Exploring the role of microbial communities in plant adaptations to desert environments.</title>
        <authorList>
            <person name="Partida-Martinez L.P."/>
        </authorList>
    </citation>
    <scope>NUCLEOTIDE SEQUENCE [LARGE SCALE GENOMIC DNA]</scope>
    <source>
        <strain evidence="1 2">AS3.13</strain>
    </source>
</reference>
<sequence length="217" mass="23757">MRFAPGRPRAVLVVAPHPDDETIAAHGLIARLARRGVRVAILVLSDGAASHPGSAAWPAPRLIRERRRETRQVLRRLGVTAAAVTFLRLPDGRLAEHAADVRRHTVRAARALPKPLLALTPSPADAHPDHRIVAAAARHLPGVRWWRYPVWPAGQRLRGARALALTAQERLAKRHAIRSYRTQAGRITDDPTGFAMTAQQIAAFSRPQEVFAPAAGR</sequence>
<dbReference type="AlphaFoldDB" id="A0A7X0MM52"/>
<dbReference type="InterPro" id="IPR024078">
    <property type="entry name" value="LmbE-like_dom_sf"/>
</dbReference>
<evidence type="ECO:0000313" key="1">
    <source>
        <dbReference type="EMBL" id="MBB6504302.1"/>
    </source>
</evidence>
<dbReference type="InterPro" id="IPR003737">
    <property type="entry name" value="GlcNAc_PI_deacetylase-related"/>
</dbReference>
<dbReference type="SUPFAM" id="SSF102588">
    <property type="entry name" value="LmbE-like"/>
    <property type="match status" value="1"/>
</dbReference>
<comment type="caution">
    <text evidence="1">The sequence shown here is derived from an EMBL/GenBank/DDBJ whole genome shotgun (WGS) entry which is preliminary data.</text>
</comment>
<dbReference type="RefSeq" id="WP_184504553.1">
    <property type="nucleotide sequence ID" value="NZ_JACHBT010000005.1"/>
</dbReference>